<protein>
    <recommendedName>
        <fullName evidence="3">Ricin B lectin domain-containing protein</fullName>
    </recommendedName>
</protein>
<dbReference type="GeneID" id="85491736"/>
<dbReference type="KEGG" id="ccac:CcaHIS019_0105830"/>
<dbReference type="PROSITE" id="PS50231">
    <property type="entry name" value="RICIN_B_LECTIN"/>
    <property type="match status" value="1"/>
</dbReference>
<keyword evidence="2" id="KW-0732">Signal</keyword>
<accession>A0AA48I4S5</accession>
<evidence type="ECO:0000256" key="2">
    <source>
        <dbReference type="SAM" id="SignalP"/>
    </source>
</evidence>
<evidence type="ECO:0000259" key="3">
    <source>
        <dbReference type="SMART" id="SM00458"/>
    </source>
</evidence>
<dbReference type="EMBL" id="AP028212">
    <property type="protein sequence ID" value="BEI87865.1"/>
    <property type="molecule type" value="Genomic_DNA"/>
</dbReference>
<evidence type="ECO:0000313" key="5">
    <source>
        <dbReference type="Proteomes" id="UP001233271"/>
    </source>
</evidence>
<proteinExistence type="predicted"/>
<feature type="compositionally biased region" description="Low complexity" evidence="1">
    <location>
        <begin position="283"/>
        <end position="307"/>
    </location>
</feature>
<organism evidence="4 5">
    <name type="scientific">Cutaneotrichosporon cavernicola</name>
    <dbReference type="NCBI Taxonomy" id="279322"/>
    <lineage>
        <taxon>Eukaryota</taxon>
        <taxon>Fungi</taxon>
        <taxon>Dikarya</taxon>
        <taxon>Basidiomycota</taxon>
        <taxon>Agaricomycotina</taxon>
        <taxon>Tremellomycetes</taxon>
        <taxon>Trichosporonales</taxon>
        <taxon>Trichosporonaceae</taxon>
        <taxon>Cutaneotrichosporon</taxon>
    </lineage>
</organism>
<feature type="domain" description="Ricin B lectin" evidence="3">
    <location>
        <begin position="302"/>
        <end position="438"/>
    </location>
</feature>
<keyword evidence="5" id="KW-1185">Reference proteome</keyword>
<feature type="region of interest" description="Disordered" evidence="1">
    <location>
        <begin position="262"/>
        <end position="315"/>
    </location>
</feature>
<gene>
    <name evidence="4" type="ORF">CcaverHIS019_0105830</name>
</gene>
<dbReference type="SMART" id="SM00458">
    <property type="entry name" value="RICIN"/>
    <property type="match status" value="1"/>
</dbReference>
<reference evidence="4" key="1">
    <citation type="journal article" date="2023" name="BMC Genomics">
        <title>Chromosome-level genome assemblies of Cutaneotrichosporon spp. (Trichosporonales, Basidiomycota) reveal imbalanced evolution between nucleotide sequences and chromosome synteny.</title>
        <authorList>
            <person name="Kobayashi Y."/>
            <person name="Kayamori A."/>
            <person name="Aoki K."/>
            <person name="Shiwa Y."/>
            <person name="Matsutani M."/>
            <person name="Fujita N."/>
            <person name="Sugita T."/>
            <person name="Iwasaki W."/>
            <person name="Tanaka N."/>
            <person name="Takashima M."/>
        </authorList>
    </citation>
    <scope>NUCLEOTIDE SEQUENCE</scope>
    <source>
        <strain evidence="4">HIS019</strain>
    </source>
</reference>
<feature type="signal peptide" evidence="2">
    <location>
        <begin position="1"/>
        <end position="16"/>
    </location>
</feature>
<name>A0AA48I4S5_9TREE</name>
<feature type="chain" id="PRO_5041403137" description="Ricin B lectin domain-containing protein" evidence="2">
    <location>
        <begin position="17"/>
        <end position="451"/>
    </location>
</feature>
<dbReference type="AlphaFoldDB" id="A0AA48I4S5"/>
<sequence>MLPLLIASSLFSSATAQVIATGPNGPTNPDQPFFAPVGSTVNKNSDARLITVNAVDDFCLFAPMSPNSNIGDTEHNVVAWCTKPRNNARLIPDGTIRSVQFLRTPAYVQVSGWWDGTKVNIRNGDQGGELDPHGATAEGNPVGGNVTTNVATGKNVFYEEWMSFVSYDQFCVRICTAEVNGVSAGQQCNHIYDLQGCQFVMAIADYWNMQGFESCDSDIAAPPGVYGTSTWYQGMVPTPAAPAFLPARSNCVRYNTISNGINPNDPKVTAPPTLVGGGPQPTPTTTPTSKPTSSSTTSNPPTATGGTQLHPKGNSGWCLEVRGGVNANGTPVQVAQCNGSAGQKFEFVRNAAGQVKVPGTNFCLDAGTNPGNGAKLKIWTCYSGLYQQTWWYTGDNHLAIANGPGLCMDVTGGSLSSGNQVQVWSCSGTNQNQVWTSNVAGGMRRRGANFA</sequence>
<dbReference type="InterPro" id="IPR000772">
    <property type="entry name" value="Ricin_B_lectin"/>
</dbReference>
<dbReference type="CDD" id="cd00161">
    <property type="entry name" value="beta-trefoil_Ricin-like"/>
    <property type="match status" value="1"/>
</dbReference>
<evidence type="ECO:0000256" key="1">
    <source>
        <dbReference type="SAM" id="MobiDB-lite"/>
    </source>
</evidence>
<evidence type="ECO:0000313" key="4">
    <source>
        <dbReference type="EMBL" id="BEI87865.1"/>
    </source>
</evidence>
<dbReference type="RefSeq" id="XP_060453131.1">
    <property type="nucleotide sequence ID" value="XM_060601933.1"/>
</dbReference>
<dbReference type="Proteomes" id="UP001233271">
    <property type="component" value="Chromosome 1"/>
</dbReference>
<dbReference type="Pfam" id="PF00652">
    <property type="entry name" value="Ricin_B_lectin"/>
    <property type="match status" value="1"/>
</dbReference>
<dbReference type="InterPro" id="IPR035992">
    <property type="entry name" value="Ricin_B-like_lectins"/>
</dbReference>
<dbReference type="Gene3D" id="2.80.10.50">
    <property type="match status" value="2"/>
</dbReference>
<dbReference type="SUPFAM" id="SSF50370">
    <property type="entry name" value="Ricin B-like lectins"/>
    <property type="match status" value="1"/>
</dbReference>